<organism evidence="1 2">
    <name type="scientific">Babesia caballi</name>
    <dbReference type="NCBI Taxonomy" id="5871"/>
    <lineage>
        <taxon>Eukaryota</taxon>
        <taxon>Sar</taxon>
        <taxon>Alveolata</taxon>
        <taxon>Apicomplexa</taxon>
        <taxon>Aconoidasida</taxon>
        <taxon>Piroplasmida</taxon>
        <taxon>Babesiidae</taxon>
        <taxon>Babesia</taxon>
    </lineage>
</organism>
<keyword evidence="2" id="KW-1185">Reference proteome</keyword>
<reference evidence="1 2" key="1">
    <citation type="submission" date="2021-06" db="EMBL/GenBank/DDBJ databases">
        <title>Genome sequence of Babesia caballi.</title>
        <authorList>
            <person name="Yamagishi J."/>
            <person name="Kidaka T."/>
            <person name="Ochi A."/>
        </authorList>
    </citation>
    <scope>NUCLEOTIDE SEQUENCE [LARGE SCALE GENOMIC DNA]</scope>
    <source>
        <strain evidence="1">USDA-D6B2</strain>
    </source>
</reference>
<evidence type="ECO:0000313" key="1">
    <source>
        <dbReference type="EMBL" id="GIX65698.1"/>
    </source>
</evidence>
<accession>A0AAV4LZW6</accession>
<comment type="caution">
    <text evidence="1">The sequence shown here is derived from an EMBL/GenBank/DDBJ whole genome shotgun (WGS) entry which is preliminary data.</text>
</comment>
<dbReference type="GeneID" id="94197179"/>
<dbReference type="RefSeq" id="XP_067717767.1">
    <property type="nucleotide sequence ID" value="XM_067861666.1"/>
</dbReference>
<name>A0AAV4LZW6_BABCB</name>
<gene>
    <name evidence="1" type="ORF">BcabD6B2_51330</name>
</gene>
<keyword evidence="1" id="KW-0489">Methyltransferase</keyword>
<dbReference type="GO" id="GO:0008168">
    <property type="term" value="F:methyltransferase activity"/>
    <property type="evidence" value="ECO:0007669"/>
    <property type="project" value="UniProtKB-KW"/>
</dbReference>
<sequence>MAEVRCGAKVEAGEEIVIGGGGGRTLPGSETATPKLRKELGVGCGGAIGCGGELIEILERLAHNIVTCHSAVEPD</sequence>
<keyword evidence="1" id="KW-0808">Transferase</keyword>
<dbReference type="AlphaFoldDB" id="A0AAV4LZW6"/>
<proteinExistence type="predicted"/>
<protein>
    <submittedName>
        <fullName evidence="1">Methyltransferase domain-containing protein</fullName>
    </submittedName>
</protein>
<dbReference type="EMBL" id="BPLF01000005">
    <property type="protein sequence ID" value="GIX65698.1"/>
    <property type="molecule type" value="Genomic_DNA"/>
</dbReference>
<dbReference type="Proteomes" id="UP001497744">
    <property type="component" value="Unassembled WGS sequence"/>
</dbReference>
<evidence type="ECO:0000313" key="2">
    <source>
        <dbReference type="Proteomes" id="UP001497744"/>
    </source>
</evidence>
<dbReference type="GO" id="GO:0032259">
    <property type="term" value="P:methylation"/>
    <property type="evidence" value="ECO:0007669"/>
    <property type="project" value="UniProtKB-KW"/>
</dbReference>